<dbReference type="NCBIfam" id="TIGR00147">
    <property type="entry name" value="YegS/Rv2252/BmrU family lipid kinase"/>
    <property type="match status" value="1"/>
</dbReference>
<dbReference type="PANTHER" id="PTHR30492:SF0">
    <property type="entry name" value="METHYLGLYOXAL SYNTHASE"/>
    <property type="match status" value="1"/>
</dbReference>
<reference evidence="3" key="1">
    <citation type="journal article" date="2019" name="Int. J. Syst. Evol. Microbiol.">
        <title>The Global Catalogue of Microorganisms (GCM) 10K type strain sequencing project: providing services to taxonomists for standard genome sequencing and annotation.</title>
        <authorList>
            <consortium name="The Broad Institute Genomics Platform"/>
            <consortium name="The Broad Institute Genome Sequencing Center for Infectious Disease"/>
            <person name="Wu L."/>
            <person name="Ma J."/>
        </authorList>
    </citation>
    <scope>NUCLEOTIDE SEQUENCE [LARGE SCALE GENOMIC DNA]</scope>
    <source>
        <strain evidence="3">JCM 17498</strain>
    </source>
</reference>
<dbReference type="Proteomes" id="UP001500523">
    <property type="component" value="Unassembled WGS sequence"/>
</dbReference>
<comment type="caution">
    <text evidence="2">The sequence shown here is derived from an EMBL/GenBank/DDBJ whole genome shotgun (WGS) entry which is preliminary data.</text>
</comment>
<keyword evidence="2" id="KW-0418">Kinase</keyword>
<dbReference type="InterPro" id="IPR017438">
    <property type="entry name" value="ATP-NAD_kinase_N"/>
</dbReference>
<sequence length="306" mass="32727">MREIKSAAMVINAKSRKGQKLYKRACAAMKGLPYEVDARAIEDPKQLEAAVRDVLSAKPDLVILGGGDGTISGLVDLLVGHDVVLGVLPLGTANSFARTLGIPLTVEGAVEVIRAGHRRRIDLGMIDGDYFANCAAIGISPQIAETVPHGLKKVLGMVGYLGWASYQFGRFKPFTLHVDDGTTKRKLRVVEVRISNGPYHGGTWLVDEAAVDSGEIVVQAVRGHYKRKLAYNWAASFFGLKERHHDTISFSGRKVTVDTDPPMPISIDGEVLAKTPVTARVAAAVIEVMAPPPPQVVDPTGTASSG</sequence>
<evidence type="ECO:0000313" key="2">
    <source>
        <dbReference type="EMBL" id="GAA3713548.1"/>
    </source>
</evidence>
<keyword evidence="2" id="KW-0808">Transferase</keyword>
<feature type="domain" description="DAGKc" evidence="1">
    <location>
        <begin position="2"/>
        <end position="130"/>
    </location>
</feature>
<dbReference type="EMBL" id="BAABBF010000005">
    <property type="protein sequence ID" value="GAA3713548.1"/>
    <property type="molecule type" value="Genomic_DNA"/>
</dbReference>
<dbReference type="SUPFAM" id="SSF111331">
    <property type="entry name" value="NAD kinase/diacylglycerol kinase-like"/>
    <property type="match status" value="1"/>
</dbReference>
<proteinExistence type="predicted"/>
<evidence type="ECO:0000259" key="1">
    <source>
        <dbReference type="PROSITE" id="PS50146"/>
    </source>
</evidence>
<dbReference type="Gene3D" id="3.40.50.10330">
    <property type="entry name" value="Probable inorganic polyphosphate/atp-NAD kinase, domain 1"/>
    <property type="match status" value="1"/>
</dbReference>
<dbReference type="InterPro" id="IPR045540">
    <property type="entry name" value="YegS/DAGK_C"/>
</dbReference>
<keyword evidence="3" id="KW-1185">Reference proteome</keyword>
<protein>
    <submittedName>
        <fullName evidence="2">Diacylglycerol kinase</fullName>
    </submittedName>
</protein>
<dbReference type="InterPro" id="IPR005218">
    <property type="entry name" value="Diacylglycerol/lipid_kinase"/>
</dbReference>
<dbReference type="PROSITE" id="PS50146">
    <property type="entry name" value="DAGK"/>
    <property type="match status" value="1"/>
</dbReference>
<accession>A0ABP7E2V6</accession>
<gene>
    <name evidence="2" type="ORF">GCM10022268_22890</name>
</gene>
<dbReference type="SMART" id="SM00046">
    <property type="entry name" value="DAGKc"/>
    <property type="match status" value="1"/>
</dbReference>
<dbReference type="Pfam" id="PF00781">
    <property type="entry name" value="DAGK_cat"/>
    <property type="match status" value="1"/>
</dbReference>
<dbReference type="InterPro" id="IPR001206">
    <property type="entry name" value="Diacylglycerol_kinase_cat_dom"/>
</dbReference>
<dbReference type="GO" id="GO:0016301">
    <property type="term" value="F:kinase activity"/>
    <property type="evidence" value="ECO:0007669"/>
    <property type="project" value="UniProtKB-KW"/>
</dbReference>
<organism evidence="2 3">
    <name type="scientific">Sphingomonas cynarae</name>
    <dbReference type="NCBI Taxonomy" id="930197"/>
    <lineage>
        <taxon>Bacteria</taxon>
        <taxon>Pseudomonadati</taxon>
        <taxon>Pseudomonadota</taxon>
        <taxon>Alphaproteobacteria</taxon>
        <taxon>Sphingomonadales</taxon>
        <taxon>Sphingomonadaceae</taxon>
        <taxon>Sphingomonas</taxon>
    </lineage>
</organism>
<evidence type="ECO:0000313" key="3">
    <source>
        <dbReference type="Proteomes" id="UP001500523"/>
    </source>
</evidence>
<dbReference type="Pfam" id="PF19279">
    <property type="entry name" value="YegS_C"/>
    <property type="match status" value="1"/>
</dbReference>
<dbReference type="InterPro" id="IPR016064">
    <property type="entry name" value="NAD/diacylglycerol_kinase_sf"/>
</dbReference>
<dbReference type="InterPro" id="IPR004363">
    <property type="entry name" value="Methylgl_synth"/>
</dbReference>
<name>A0ABP7E2V6_9SPHN</name>
<dbReference type="PANTHER" id="PTHR30492">
    <property type="entry name" value="METHYLGLYOXAL SYNTHASE"/>
    <property type="match status" value="1"/>
</dbReference>
<dbReference type="RefSeq" id="WP_344693526.1">
    <property type="nucleotide sequence ID" value="NZ_BAABBF010000005.1"/>
</dbReference>
<dbReference type="Gene3D" id="2.60.200.40">
    <property type="match status" value="1"/>
</dbReference>